<dbReference type="Proteomes" id="UP000614469">
    <property type="component" value="Unassembled WGS sequence"/>
</dbReference>
<dbReference type="AlphaFoldDB" id="A0A8J6NMC4"/>
<evidence type="ECO:0000313" key="2">
    <source>
        <dbReference type="EMBL" id="MBC8335884.1"/>
    </source>
</evidence>
<organism evidence="2 3">
    <name type="scientific">Candidatus Desulfolinea nitratireducens</name>
    <dbReference type="NCBI Taxonomy" id="2841698"/>
    <lineage>
        <taxon>Bacteria</taxon>
        <taxon>Bacillati</taxon>
        <taxon>Chloroflexota</taxon>
        <taxon>Anaerolineae</taxon>
        <taxon>Anaerolineales</taxon>
        <taxon>Anaerolineales incertae sedis</taxon>
        <taxon>Candidatus Desulfolinea</taxon>
    </lineage>
</organism>
<sequence>MKKQTPQSRIVYFAILGVALAFLSAAYGPTATVAQVATPTPTSTVADTSLQIGSTNGILTLAIIITLIIIIPILWNLPFWVKDNQRESQF</sequence>
<gene>
    <name evidence="2" type="ORF">H8E29_11495</name>
</gene>
<keyword evidence="1" id="KW-0812">Transmembrane</keyword>
<proteinExistence type="predicted"/>
<reference evidence="2 3" key="1">
    <citation type="submission" date="2020-08" db="EMBL/GenBank/DDBJ databases">
        <title>Bridging the membrane lipid divide: bacteria of the FCB group superphylum have the potential to synthesize archaeal ether lipids.</title>
        <authorList>
            <person name="Villanueva L."/>
            <person name="Von Meijenfeldt F.A.B."/>
            <person name="Westbye A.B."/>
            <person name="Yadav S."/>
            <person name="Hopmans E.C."/>
            <person name="Dutilh B.E."/>
            <person name="Sinninghe Damste J.S."/>
        </authorList>
    </citation>
    <scope>NUCLEOTIDE SEQUENCE [LARGE SCALE GENOMIC DNA]</scope>
    <source>
        <strain evidence="2">NIOZ-UU36</strain>
    </source>
</reference>
<evidence type="ECO:0000313" key="3">
    <source>
        <dbReference type="Proteomes" id="UP000614469"/>
    </source>
</evidence>
<name>A0A8J6NMC4_9CHLR</name>
<keyword evidence="1" id="KW-0472">Membrane</keyword>
<dbReference type="EMBL" id="JACNJN010000127">
    <property type="protein sequence ID" value="MBC8335884.1"/>
    <property type="molecule type" value="Genomic_DNA"/>
</dbReference>
<protein>
    <submittedName>
        <fullName evidence="2">Uncharacterized protein</fullName>
    </submittedName>
</protein>
<feature type="transmembrane region" description="Helical" evidence="1">
    <location>
        <begin position="58"/>
        <end position="81"/>
    </location>
</feature>
<accession>A0A8J6NMC4</accession>
<comment type="caution">
    <text evidence="2">The sequence shown here is derived from an EMBL/GenBank/DDBJ whole genome shotgun (WGS) entry which is preliminary data.</text>
</comment>
<keyword evidence="1" id="KW-1133">Transmembrane helix</keyword>
<evidence type="ECO:0000256" key="1">
    <source>
        <dbReference type="SAM" id="Phobius"/>
    </source>
</evidence>